<dbReference type="Proteomes" id="UP000647339">
    <property type="component" value="Unassembled WGS sequence"/>
</dbReference>
<dbReference type="EMBL" id="BMIU01000008">
    <property type="protein sequence ID" value="GGF31392.1"/>
    <property type="molecule type" value="Genomic_DNA"/>
</dbReference>
<keyword evidence="2" id="KW-1185">Reference proteome</keyword>
<protein>
    <submittedName>
        <fullName evidence="1">Uncharacterized protein</fullName>
    </submittedName>
</protein>
<evidence type="ECO:0000313" key="1">
    <source>
        <dbReference type="EMBL" id="GGF31392.1"/>
    </source>
</evidence>
<proteinExistence type="predicted"/>
<sequence>MYKPTSPEENLQRYIESIKDPEAKRKAQLDYLKTHGGRDFAEVVEELLKTPGLTVGDVDEINKLVSDTYTNLINEYFNATLGVVARTAKPFIELALFNSVSDIALKGLSAVLTSKWGTDLFNAIKSIKVPKITQVTFETISTRKKLIEFRLGLKRTEFMAKMEKATGTTWKAFSHPEIFNLHYNGLKYTRRPFSKFAGATVDIYKNGKNIAKYRLLD</sequence>
<evidence type="ECO:0000313" key="2">
    <source>
        <dbReference type="Proteomes" id="UP000647339"/>
    </source>
</evidence>
<accession>A0ABQ1V0A3</accession>
<reference evidence="2" key="1">
    <citation type="journal article" date="2019" name="Int. J. Syst. Evol. Microbiol.">
        <title>The Global Catalogue of Microorganisms (GCM) 10K type strain sequencing project: providing services to taxonomists for standard genome sequencing and annotation.</title>
        <authorList>
            <consortium name="The Broad Institute Genomics Platform"/>
            <consortium name="The Broad Institute Genome Sequencing Center for Infectious Disease"/>
            <person name="Wu L."/>
            <person name="Ma J."/>
        </authorList>
    </citation>
    <scope>NUCLEOTIDE SEQUENCE [LARGE SCALE GENOMIC DNA]</scope>
    <source>
        <strain evidence="2">CGMCC 1.15407</strain>
    </source>
</reference>
<dbReference type="RefSeq" id="WP_137403374.1">
    <property type="nucleotide sequence ID" value="NZ_BMIU01000008.1"/>
</dbReference>
<organism evidence="1 2">
    <name type="scientific">Echinicola rosea</name>
    <dbReference type="NCBI Taxonomy" id="1807691"/>
    <lineage>
        <taxon>Bacteria</taxon>
        <taxon>Pseudomonadati</taxon>
        <taxon>Bacteroidota</taxon>
        <taxon>Cytophagia</taxon>
        <taxon>Cytophagales</taxon>
        <taxon>Cyclobacteriaceae</taxon>
        <taxon>Echinicola</taxon>
    </lineage>
</organism>
<name>A0ABQ1V0A3_9BACT</name>
<comment type="caution">
    <text evidence="1">The sequence shown here is derived from an EMBL/GenBank/DDBJ whole genome shotgun (WGS) entry which is preliminary data.</text>
</comment>
<gene>
    <name evidence="1" type="ORF">GCM10011339_19490</name>
</gene>